<evidence type="ECO:0000256" key="1">
    <source>
        <dbReference type="ARBA" id="ARBA00004442"/>
    </source>
</evidence>
<sequence>MKYKIIIAGLLISGLLTSCQDLGDEYFDTPAQSTLGDEIIFSNAELAQGAVDGIKVSFGETDSYRGRLLAYQGLNTDTEWLLASSSDNVKSDLVVYNAKADNTEMNAARNVWAMMYEGIERANLCIRGLRTYGNVTSNKQLAQLLGEALTLRAIYYADLVRNWGDVPARFEPVSSATIYIPKTNRDEIYKQLIADLGEASTLVAWPNETSATASTEKVNKAFVKGLRARLAMMASGFQQYPDGVRRSSDPALSVDNMYKLALDECRSVIASGSAHLEPTFEGLWRKYNQESVVAGGESLWEIPFGDTRGRMLYTLAVRHDSPDQFQQMGTNKGGVNGPLPFVFYDYDQADTRRDVTCVPYKWGTAVNDKAKQELTDLQTWYFGKYRFEWMNRIVFAPSDDGVNKIYMRYAEVLLIAAEAANELEGAGSAAVYLKEIRRRAFAPGDQAVKVDAYVNLLTSKQAMMDAIIEENKYEFTGEMERKYSLIRWNLLKTKLDEAKVKMADLKARKGDYADVPSTLYYKYKADEVTLEIYGLNRGETQVPGLGYTSKSWDKLEDNKITTLYKAGVNPDKRQYWPIWQIFIDGSNGQLVNDWVFGN</sequence>
<feature type="domain" description="SusD-like N-terminal" evidence="7">
    <location>
        <begin position="101"/>
        <end position="208"/>
    </location>
</feature>
<protein>
    <submittedName>
        <fullName evidence="8">RagB/SusD family nutrient uptake outer membrane protein</fullName>
    </submittedName>
</protein>
<evidence type="ECO:0000259" key="7">
    <source>
        <dbReference type="Pfam" id="PF14322"/>
    </source>
</evidence>
<comment type="subcellular location">
    <subcellularLocation>
        <location evidence="1">Cell outer membrane</location>
    </subcellularLocation>
</comment>
<accession>A0ABS8M7V6</accession>
<organism evidence="8 9">
    <name type="scientific">Flavobacterium piscisymbiosum</name>
    <dbReference type="NCBI Taxonomy" id="2893753"/>
    <lineage>
        <taxon>Bacteria</taxon>
        <taxon>Pseudomonadati</taxon>
        <taxon>Bacteroidota</taxon>
        <taxon>Flavobacteriia</taxon>
        <taxon>Flavobacteriales</taxon>
        <taxon>Flavobacteriaceae</taxon>
        <taxon>Flavobacterium</taxon>
    </lineage>
</organism>
<dbReference type="Pfam" id="PF14322">
    <property type="entry name" value="SusD-like_3"/>
    <property type="match status" value="1"/>
</dbReference>
<proteinExistence type="inferred from homology"/>
<keyword evidence="4" id="KW-0472">Membrane</keyword>
<dbReference type="Gene3D" id="1.25.40.390">
    <property type="match status" value="1"/>
</dbReference>
<dbReference type="InterPro" id="IPR011990">
    <property type="entry name" value="TPR-like_helical_dom_sf"/>
</dbReference>
<dbReference type="InterPro" id="IPR012944">
    <property type="entry name" value="SusD_RagB_dom"/>
</dbReference>
<comment type="similarity">
    <text evidence="2">Belongs to the SusD family.</text>
</comment>
<evidence type="ECO:0000256" key="4">
    <source>
        <dbReference type="ARBA" id="ARBA00023136"/>
    </source>
</evidence>
<evidence type="ECO:0000259" key="6">
    <source>
        <dbReference type="Pfam" id="PF07980"/>
    </source>
</evidence>
<dbReference type="Pfam" id="PF07980">
    <property type="entry name" value="SusD_RagB"/>
    <property type="match status" value="1"/>
</dbReference>
<dbReference type="RefSeq" id="WP_230032812.1">
    <property type="nucleotide sequence ID" value="NZ_JAJJMM010000001.1"/>
</dbReference>
<dbReference type="PROSITE" id="PS51257">
    <property type="entry name" value="PROKAR_LIPOPROTEIN"/>
    <property type="match status" value="1"/>
</dbReference>
<evidence type="ECO:0000313" key="8">
    <source>
        <dbReference type="EMBL" id="MCC9061590.1"/>
    </source>
</evidence>
<dbReference type="EMBL" id="JAJJMM010000001">
    <property type="protein sequence ID" value="MCC9061590.1"/>
    <property type="molecule type" value="Genomic_DNA"/>
</dbReference>
<gene>
    <name evidence="8" type="ORF">LNP81_01130</name>
</gene>
<feature type="domain" description="RagB/SusD" evidence="6">
    <location>
        <begin position="403"/>
        <end position="529"/>
    </location>
</feature>
<dbReference type="InterPro" id="IPR033985">
    <property type="entry name" value="SusD-like_N"/>
</dbReference>
<name>A0ABS8M7V6_9FLAO</name>
<evidence type="ECO:0000313" key="9">
    <source>
        <dbReference type="Proteomes" id="UP001430679"/>
    </source>
</evidence>
<keyword evidence="5" id="KW-0998">Cell outer membrane</keyword>
<keyword evidence="3" id="KW-0732">Signal</keyword>
<keyword evidence="9" id="KW-1185">Reference proteome</keyword>
<evidence type="ECO:0000256" key="5">
    <source>
        <dbReference type="ARBA" id="ARBA00023237"/>
    </source>
</evidence>
<evidence type="ECO:0000256" key="3">
    <source>
        <dbReference type="ARBA" id="ARBA00022729"/>
    </source>
</evidence>
<dbReference type="SUPFAM" id="SSF48452">
    <property type="entry name" value="TPR-like"/>
    <property type="match status" value="1"/>
</dbReference>
<evidence type="ECO:0000256" key="2">
    <source>
        <dbReference type="ARBA" id="ARBA00006275"/>
    </source>
</evidence>
<dbReference type="Proteomes" id="UP001430679">
    <property type="component" value="Unassembled WGS sequence"/>
</dbReference>
<reference evidence="8" key="1">
    <citation type="submission" date="2021-11" db="EMBL/GenBank/DDBJ databases">
        <title>Description of novel Flavobacterium species.</title>
        <authorList>
            <person name="Saticioglu I.B."/>
            <person name="Ay H."/>
            <person name="Altun S."/>
            <person name="Duman M."/>
        </authorList>
    </citation>
    <scope>NUCLEOTIDE SEQUENCE</scope>
    <source>
        <strain evidence="8">F-30</strain>
    </source>
</reference>
<comment type="caution">
    <text evidence="8">The sequence shown here is derived from an EMBL/GenBank/DDBJ whole genome shotgun (WGS) entry which is preliminary data.</text>
</comment>